<keyword evidence="3" id="KW-0689">Ribosomal protein</keyword>
<dbReference type="Proteomes" id="UP001383192">
    <property type="component" value="Unassembled WGS sequence"/>
</dbReference>
<comment type="caution">
    <text evidence="3">The sequence shown here is derived from an EMBL/GenBank/DDBJ whole genome shotgun (WGS) entry which is preliminary data.</text>
</comment>
<name>A0AAW0CR24_9AGAR</name>
<dbReference type="AlphaFoldDB" id="A0AAW0CR24"/>
<keyword evidence="2" id="KW-1133">Transmembrane helix</keyword>
<dbReference type="GO" id="GO:0005840">
    <property type="term" value="C:ribosome"/>
    <property type="evidence" value="ECO:0007669"/>
    <property type="project" value="UniProtKB-KW"/>
</dbReference>
<feature type="compositionally biased region" description="Basic residues" evidence="1">
    <location>
        <begin position="186"/>
        <end position="195"/>
    </location>
</feature>
<proteinExistence type="predicted"/>
<gene>
    <name evidence="3" type="primary">RPS6_15</name>
    <name evidence="3" type="ORF">VNI00_009338</name>
</gene>
<feature type="transmembrane region" description="Helical" evidence="2">
    <location>
        <begin position="22"/>
        <end position="43"/>
    </location>
</feature>
<organism evidence="3 4">
    <name type="scientific">Paramarasmius palmivorus</name>
    <dbReference type="NCBI Taxonomy" id="297713"/>
    <lineage>
        <taxon>Eukaryota</taxon>
        <taxon>Fungi</taxon>
        <taxon>Dikarya</taxon>
        <taxon>Basidiomycota</taxon>
        <taxon>Agaricomycotina</taxon>
        <taxon>Agaricomycetes</taxon>
        <taxon>Agaricomycetidae</taxon>
        <taxon>Agaricales</taxon>
        <taxon>Marasmiineae</taxon>
        <taxon>Marasmiaceae</taxon>
        <taxon>Paramarasmius</taxon>
    </lineage>
</organism>
<keyword evidence="2" id="KW-0812">Transmembrane</keyword>
<protein>
    <submittedName>
        <fullName evidence="3">40S ribosomal protein S6</fullName>
    </submittedName>
</protein>
<evidence type="ECO:0000256" key="1">
    <source>
        <dbReference type="SAM" id="MobiDB-lite"/>
    </source>
</evidence>
<feature type="region of interest" description="Disordered" evidence="1">
    <location>
        <begin position="159"/>
        <end position="195"/>
    </location>
</feature>
<sequence>MAPASFQIPQLTTNNDPDAGSYSTYVVALTVMSALVGASWPYLRSRYPCVTILELTAKEKSLDEVWSNASVEGCLNGSILATMTQRRTERVFLDLVLKTEASEIRIKALNMDDAPSLWRIYLGLHPSLVPEIVAWYKQADALERELQIKIELHSQGQLQSNPWNSAQSSSLSSITPPPPTYPPSHVHTRHHNQGL</sequence>
<evidence type="ECO:0000313" key="3">
    <source>
        <dbReference type="EMBL" id="KAK7041470.1"/>
    </source>
</evidence>
<feature type="compositionally biased region" description="Low complexity" evidence="1">
    <location>
        <begin position="160"/>
        <end position="174"/>
    </location>
</feature>
<keyword evidence="3" id="KW-0687">Ribonucleoprotein</keyword>
<keyword evidence="4" id="KW-1185">Reference proteome</keyword>
<accession>A0AAW0CR24</accession>
<evidence type="ECO:0000313" key="4">
    <source>
        <dbReference type="Proteomes" id="UP001383192"/>
    </source>
</evidence>
<keyword evidence="2" id="KW-0472">Membrane</keyword>
<dbReference type="EMBL" id="JAYKXP010000034">
    <property type="protein sequence ID" value="KAK7041470.1"/>
    <property type="molecule type" value="Genomic_DNA"/>
</dbReference>
<reference evidence="3 4" key="1">
    <citation type="submission" date="2024-01" db="EMBL/GenBank/DDBJ databases">
        <title>A draft genome for a cacao thread blight-causing isolate of Paramarasmius palmivorus.</title>
        <authorList>
            <person name="Baruah I.K."/>
            <person name="Bukari Y."/>
            <person name="Amoako-Attah I."/>
            <person name="Meinhardt L.W."/>
            <person name="Bailey B.A."/>
            <person name="Cohen S.P."/>
        </authorList>
    </citation>
    <scope>NUCLEOTIDE SEQUENCE [LARGE SCALE GENOMIC DNA]</scope>
    <source>
        <strain evidence="3 4">GH-12</strain>
    </source>
</reference>
<evidence type="ECO:0000256" key="2">
    <source>
        <dbReference type="SAM" id="Phobius"/>
    </source>
</evidence>